<evidence type="ECO:0000256" key="2">
    <source>
        <dbReference type="HAMAP-Rule" id="MF_00048"/>
    </source>
</evidence>
<dbReference type="Gene3D" id="3.40.1350.10">
    <property type="match status" value="1"/>
</dbReference>
<reference evidence="5 6" key="1">
    <citation type="journal article" date="2015" name="Int. J. Syst. Evol. Microbiol.">
        <title>Erwinia iniecta sp. nov., isolated from Russian wheat aphids (Diuraphis noxia).</title>
        <authorList>
            <person name="Campillo T."/>
            <person name="Luna E."/>
            <person name="Portier P."/>
            <person name="Fischer-Le Saux M."/>
            <person name="Lapitan N."/>
            <person name="Tisserat N.A."/>
            <person name="Leach J.E."/>
        </authorList>
    </citation>
    <scope>NUCLEOTIDE SEQUENCE [LARGE SCALE GENOMIC DNA]</scope>
    <source>
        <strain evidence="3 6">B120</strain>
        <strain evidence="4 5">B149</strain>
    </source>
</reference>
<dbReference type="HAMAP" id="MF_00048">
    <property type="entry name" value="UPF0102"/>
    <property type="match status" value="1"/>
</dbReference>
<keyword evidence="6" id="KW-1185">Reference proteome</keyword>
<accession>A0A0L7T375</accession>
<evidence type="ECO:0000313" key="6">
    <source>
        <dbReference type="Proteomes" id="UP000037088"/>
    </source>
</evidence>
<comment type="similarity">
    <text evidence="1 2">Belongs to the UPF0102 family.</text>
</comment>
<evidence type="ECO:0000256" key="1">
    <source>
        <dbReference type="ARBA" id="ARBA00006738"/>
    </source>
</evidence>
<dbReference type="InterPro" id="IPR011335">
    <property type="entry name" value="Restrct_endonuc-II-like"/>
</dbReference>
<dbReference type="GO" id="GO:0003676">
    <property type="term" value="F:nucleic acid binding"/>
    <property type="evidence" value="ECO:0007669"/>
    <property type="project" value="InterPro"/>
</dbReference>
<dbReference type="NCBIfam" id="TIGR00252">
    <property type="entry name" value="YraN family protein"/>
    <property type="match status" value="1"/>
</dbReference>
<dbReference type="EMBL" id="JRXE01000044">
    <property type="protein sequence ID" value="KOC87303.1"/>
    <property type="molecule type" value="Genomic_DNA"/>
</dbReference>
<dbReference type="AlphaFoldDB" id="A0A0L7T375"/>
<dbReference type="Proteomes" id="UP000036851">
    <property type="component" value="Unassembled WGS sequence"/>
</dbReference>
<evidence type="ECO:0000313" key="4">
    <source>
        <dbReference type="EMBL" id="KOC89837.1"/>
    </source>
</evidence>
<dbReference type="InterPro" id="IPR003509">
    <property type="entry name" value="UPF0102_YraN-like"/>
</dbReference>
<protein>
    <recommendedName>
        <fullName evidence="2">UPF0102 protein NG42_21040</fullName>
    </recommendedName>
</protein>
<dbReference type="SUPFAM" id="SSF52980">
    <property type="entry name" value="Restriction endonuclease-like"/>
    <property type="match status" value="1"/>
</dbReference>
<name>A0A0L7T375_9GAMM</name>
<organism evidence="4 5">
    <name type="scientific">Winslowiella iniecta</name>
    <dbReference type="NCBI Taxonomy" id="1560201"/>
    <lineage>
        <taxon>Bacteria</taxon>
        <taxon>Pseudomonadati</taxon>
        <taxon>Pseudomonadota</taxon>
        <taxon>Gammaproteobacteria</taxon>
        <taxon>Enterobacterales</taxon>
        <taxon>Erwiniaceae</taxon>
        <taxon>Winslowiella</taxon>
    </lineage>
</organism>
<dbReference type="OrthoDB" id="9794876at2"/>
<proteinExistence type="inferred from homology"/>
<dbReference type="PANTHER" id="PTHR34039:SF1">
    <property type="entry name" value="UPF0102 PROTEIN YRAN"/>
    <property type="match status" value="1"/>
</dbReference>
<evidence type="ECO:0000313" key="3">
    <source>
        <dbReference type="EMBL" id="KOC87303.1"/>
    </source>
</evidence>
<dbReference type="RefSeq" id="WP_052902878.1">
    <property type="nucleotide sequence ID" value="NZ_JRXE01000044.1"/>
</dbReference>
<dbReference type="PATRIC" id="fig|1560201.3.peg.4462"/>
<dbReference type="Proteomes" id="UP000037088">
    <property type="component" value="Unassembled WGS sequence"/>
</dbReference>
<sequence length="131" mass="14892">MEPVSSGTNRSGQLSRQQQGAGYELIARRHLEQAGLVFEAANVRFRGGELDLIMRDQQRWVFVEVRYRRNDRFGGAAASVTRQKQQKLLRAAAIWLAMRNASFDTCDCRFDVVAITGNQLEWLPDAFNAED</sequence>
<comment type="caution">
    <text evidence="4">The sequence shown here is derived from an EMBL/GenBank/DDBJ whole genome shotgun (WGS) entry which is preliminary data.</text>
</comment>
<dbReference type="CDD" id="cd20736">
    <property type="entry name" value="PoNe_Nuclease"/>
    <property type="match status" value="1"/>
</dbReference>
<dbReference type="STRING" id="1560201.NG42_21040"/>
<dbReference type="InterPro" id="IPR011856">
    <property type="entry name" value="tRNA_endonuc-like_dom_sf"/>
</dbReference>
<dbReference type="Pfam" id="PF02021">
    <property type="entry name" value="UPF0102"/>
    <property type="match status" value="1"/>
</dbReference>
<evidence type="ECO:0000313" key="5">
    <source>
        <dbReference type="Proteomes" id="UP000036851"/>
    </source>
</evidence>
<dbReference type="PANTHER" id="PTHR34039">
    <property type="entry name" value="UPF0102 PROTEIN YRAN"/>
    <property type="match status" value="1"/>
</dbReference>
<dbReference type="EMBL" id="JRXF01000034">
    <property type="protein sequence ID" value="KOC89837.1"/>
    <property type="molecule type" value="Genomic_DNA"/>
</dbReference>
<dbReference type="NCBIfam" id="NF009150">
    <property type="entry name" value="PRK12497.1-3"/>
    <property type="match status" value="1"/>
</dbReference>
<gene>
    <name evidence="3" type="ORF">NG42_21040</name>
    <name evidence="4" type="ORF">NG43_18365</name>
</gene>